<dbReference type="EMBL" id="KI394998">
    <property type="protein sequence ID" value="ERM99545.1"/>
    <property type="molecule type" value="Genomic_DNA"/>
</dbReference>
<feature type="compositionally biased region" description="Polar residues" evidence="1">
    <location>
        <begin position="23"/>
        <end position="33"/>
    </location>
</feature>
<feature type="region of interest" description="Disordered" evidence="1">
    <location>
        <begin position="1"/>
        <end position="50"/>
    </location>
</feature>
<reference evidence="3" key="1">
    <citation type="journal article" date="2013" name="Science">
        <title>The Amborella genome and the evolution of flowering plants.</title>
        <authorList>
            <consortium name="Amborella Genome Project"/>
        </authorList>
    </citation>
    <scope>NUCLEOTIDE SEQUENCE [LARGE SCALE GENOMIC DNA]</scope>
</reference>
<evidence type="ECO:0000313" key="3">
    <source>
        <dbReference type="Proteomes" id="UP000017836"/>
    </source>
</evidence>
<feature type="compositionally biased region" description="Basic and acidic residues" evidence="1">
    <location>
        <begin position="34"/>
        <end position="50"/>
    </location>
</feature>
<sequence length="50" mass="5798">MGGKVVAFHHVKRERNREASLAKSATSQGYSQRQEPRLSKYTEIRHSEVR</sequence>
<evidence type="ECO:0000313" key="2">
    <source>
        <dbReference type="EMBL" id="ERM99545.1"/>
    </source>
</evidence>
<dbReference type="HOGENOM" id="CLU_3127012_0_0_1"/>
<dbReference type="Proteomes" id="UP000017836">
    <property type="component" value="Unassembled WGS sequence"/>
</dbReference>
<evidence type="ECO:0000256" key="1">
    <source>
        <dbReference type="SAM" id="MobiDB-lite"/>
    </source>
</evidence>
<accession>W1NW91</accession>
<protein>
    <submittedName>
        <fullName evidence="2">Uncharacterized protein</fullName>
    </submittedName>
</protein>
<keyword evidence="3" id="KW-1185">Reference proteome</keyword>
<dbReference type="AlphaFoldDB" id="W1NW91"/>
<organism evidence="2 3">
    <name type="scientific">Amborella trichopoda</name>
    <dbReference type="NCBI Taxonomy" id="13333"/>
    <lineage>
        <taxon>Eukaryota</taxon>
        <taxon>Viridiplantae</taxon>
        <taxon>Streptophyta</taxon>
        <taxon>Embryophyta</taxon>
        <taxon>Tracheophyta</taxon>
        <taxon>Spermatophyta</taxon>
        <taxon>Magnoliopsida</taxon>
        <taxon>Amborellales</taxon>
        <taxon>Amborellaceae</taxon>
        <taxon>Amborella</taxon>
    </lineage>
</organism>
<name>W1NW91_AMBTC</name>
<proteinExistence type="predicted"/>
<dbReference type="Gramene" id="ERM99545">
    <property type="protein sequence ID" value="ERM99545"/>
    <property type="gene ID" value="AMTR_s00088p00098290"/>
</dbReference>
<gene>
    <name evidence="2" type="ORF">AMTR_s00088p00098290</name>
</gene>